<dbReference type="InterPro" id="IPR002347">
    <property type="entry name" value="SDR_fam"/>
</dbReference>
<dbReference type="Gene3D" id="3.40.50.720">
    <property type="entry name" value="NAD(P)-binding Rossmann-like Domain"/>
    <property type="match status" value="1"/>
</dbReference>
<accession>A0A4Y3LZT7</accession>
<evidence type="ECO:0008006" key="4">
    <source>
        <dbReference type="Google" id="ProtNLM"/>
    </source>
</evidence>
<dbReference type="SUPFAM" id="SSF51735">
    <property type="entry name" value="NAD(P)-binding Rossmann-fold domains"/>
    <property type="match status" value="1"/>
</dbReference>
<evidence type="ECO:0000313" key="2">
    <source>
        <dbReference type="EMBL" id="GEB02502.1"/>
    </source>
</evidence>
<dbReference type="PRINTS" id="PR00081">
    <property type="entry name" value="GDHRDH"/>
</dbReference>
<proteinExistence type="inferred from homology"/>
<evidence type="ECO:0000313" key="3">
    <source>
        <dbReference type="Proteomes" id="UP000320772"/>
    </source>
</evidence>
<dbReference type="InterPro" id="IPR036291">
    <property type="entry name" value="NAD(P)-bd_dom_sf"/>
</dbReference>
<dbReference type="Proteomes" id="UP000320772">
    <property type="component" value="Unassembled WGS sequence"/>
</dbReference>
<evidence type="ECO:0000256" key="1">
    <source>
        <dbReference type="ARBA" id="ARBA00006484"/>
    </source>
</evidence>
<comment type="similarity">
    <text evidence="1">Belongs to the short-chain dehydrogenases/reductases (SDR) family.</text>
</comment>
<keyword evidence="3" id="KW-1185">Reference proteome</keyword>
<name>A0A4Y3LZT7_9PROT</name>
<dbReference type="Pfam" id="PF00106">
    <property type="entry name" value="adh_short"/>
    <property type="match status" value="1"/>
</dbReference>
<dbReference type="AlphaFoldDB" id="A0A4Y3LZT7"/>
<dbReference type="PANTHER" id="PTHR43943:SF2">
    <property type="entry name" value="DEHYDROGENASE_REDUCTASE 4"/>
    <property type="match status" value="1"/>
</dbReference>
<sequence>MLNLDLSGRTALVTGSTGGIGLAIARKLGEAGATVIINGRKQDSIDGALEKLGKAVPGGTFRSVVADVGTPEGCKTLFEAESSIDILINNAGIFGPNDFSRRRMTAGSTCSKSTCSPACACPAPICRA</sequence>
<reference evidence="2 3" key="1">
    <citation type="submission" date="2019-06" db="EMBL/GenBank/DDBJ databases">
        <title>Whole genome shotgun sequence of Gluconobacter roseus NBRC 3990.</title>
        <authorList>
            <person name="Hosoyama A."/>
            <person name="Uohara A."/>
            <person name="Ohji S."/>
            <person name="Ichikawa N."/>
        </authorList>
    </citation>
    <scope>NUCLEOTIDE SEQUENCE [LARGE SCALE GENOMIC DNA]</scope>
    <source>
        <strain evidence="2 3">NBRC 3990</strain>
    </source>
</reference>
<dbReference type="EMBL" id="BJLY01000001">
    <property type="protein sequence ID" value="GEB02502.1"/>
    <property type="molecule type" value="Genomic_DNA"/>
</dbReference>
<dbReference type="PANTHER" id="PTHR43943">
    <property type="entry name" value="DEHYDROGENASE/REDUCTASE (SDR FAMILY) MEMBER 4"/>
    <property type="match status" value="1"/>
</dbReference>
<gene>
    <name evidence="2" type="ORF">GRO01_00780</name>
</gene>
<protein>
    <recommendedName>
        <fullName evidence="4">Ketoreductase (KR) domain-containing protein</fullName>
    </recommendedName>
</protein>
<organism evidence="2 3">
    <name type="scientific">Gluconobacter roseus NBRC 3990</name>
    <dbReference type="NCBI Taxonomy" id="1307950"/>
    <lineage>
        <taxon>Bacteria</taxon>
        <taxon>Pseudomonadati</taxon>
        <taxon>Pseudomonadota</taxon>
        <taxon>Alphaproteobacteria</taxon>
        <taxon>Acetobacterales</taxon>
        <taxon>Acetobacteraceae</taxon>
        <taxon>Gluconobacter</taxon>
    </lineage>
</organism>
<comment type="caution">
    <text evidence="2">The sequence shown here is derived from an EMBL/GenBank/DDBJ whole genome shotgun (WGS) entry which is preliminary data.</text>
</comment>